<proteinExistence type="predicted"/>
<reference evidence="1 2" key="1">
    <citation type="journal article" date="2015" name="Sci. Rep.">
        <title>Chromosome-level genome map provides insights into diverse defense mechanisms in the medicinal fungus Ganoderma sinense.</title>
        <authorList>
            <person name="Zhu Y."/>
            <person name="Xu J."/>
            <person name="Sun C."/>
            <person name="Zhou S."/>
            <person name="Xu H."/>
            <person name="Nelson D.R."/>
            <person name="Qian J."/>
            <person name="Song J."/>
            <person name="Luo H."/>
            <person name="Xiang L."/>
            <person name="Li Y."/>
            <person name="Xu Z."/>
            <person name="Ji A."/>
            <person name="Wang L."/>
            <person name="Lu S."/>
            <person name="Hayward A."/>
            <person name="Sun W."/>
            <person name="Li X."/>
            <person name="Schwartz D.C."/>
            <person name="Wang Y."/>
            <person name="Chen S."/>
        </authorList>
    </citation>
    <scope>NUCLEOTIDE SEQUENCE [LARGE SCALE GENOMIC DNA]</scope>
    <source>
        <strain evidence="1 2">ZZ0214-1</strain>
    </source>
</reference>
<dbReference type="EMBL" id="AYKW01000045">
    <property type="protein sequence ID" value="PIL26213.1"/>
    <property type="molecule type" value="Genomic_DNA"/>
</dbReference>
<dbReference type="AlphaFoldDB" id="A0A2G8RXH5"/>
<protein>
    <submittedName>
        <fullName evidence="1">Uncharacterized protein</fullName>
    </submittedName>
</protein>
<organism evidence="1 2">
    <name type="scientific">Ganoderma sinense ZZ0214-1</name>
    <dbReference type="NCBI Taxonomy" id="1077348"/>
    <lineage>
        <taxon>Eukaryota</taxon>
        <taxon>Fungi</taxon>
        <taxon>Dikarya</taxon>
        <taxon>Basidiomycota</taxon>
        <taxon>Agaricomycotina</taxon>
        <taxon>Agaricomycetes</taxon>
        <taxon>Polyporales</taxon>
        <taxon>Polyporaceae</taxon>
        <taxon>Ganoderma</taxon>
    </lineage>
</organism>
<evidence type="ECO:0000313" key="2">
    <source>
        <dbReference type="Proteomes" id="UP000230002"/>
    </source>
</evidence>
<gene>
    <name evidence="1" type="ORF">GSI_11968</name>
</gene>
<accession>A0A2G8RXH5</accession>
<comment type="caution">
    <text evidence="1">The sequence shown here is derived from an EMBL/GenBank/DDBJ whole genome shotgun (WGS) entry which is preliminary data.</text>
</comment>
<sequence length="123" mass="13829">MLSSSSITGNLSARVMWKPAAIGILAVWKQGQKCFHIFLRSKSLYRRDTIANIHFEQVVTDTIYLFSAPLGQMSIETTTEVEVAVSSTSPEAIAQYQEKMDEVDAIFEVIAAVEEEYWGDIFM</sequence>
<evidence type="ECO:0000313" key="1">
    <source>
        <dbReference type="EMBL" id="PIL26213.1"/>
    </source>
</evidence>
<dbReference type="Proteomes" id="UP000230002">
    <property type="component" value="Unassembled WGS sequence"/>
</dbReference>
<name>A0A2G8RXH5_9APHY</name>
<keyword evidence="2" id="KW-1185">Reference proteome</keyword>